<evidence type="ECO:0000313" key="3">
    <source>
        <dbReference type="Proteomes" id="UP000187151"/>
    </source>
</evidence>
<name>A0ABX3GCB9_9ACTN</name>
<feature type="domain" description="HNH nuclease" evidence="1">
    <location>
        <begin position="73"/>
        <end position="115"/>
    </location>
</feature>
<organism evidence="2 3">
    <name type="scientific">Streptomyces amritsarensis</name>
    <dbReference type="NCBI Taxonomy" id="681158"/>
    <lineage>
        <taxon>Bacteria</taxon>
        <taxon>Bacillati</taxon>
        <taxon>Actinomycetota</taxon>
        <taxon>Actinomycetes</taxon>
        <taxon>Kitasatosporales</taxon>
        <taxon>Streptomycetaceae</taxon>
        <taxon>Streptomyces</taxon>
    </lineage>
</organism>
<proteinExistence type="predicted"/>
<dbReference type="Pfam" id="PF13392">
    <property type="entry name" value="HNH_3"/>
    <property type="match status" value="1"/>
</dbReference>
<dbReference type="InterPro" id="IPR044925">
    <property type="entry name" value="His-Me_finger_sf"/>
</dbReference>
<evidence type="ECO:0000259" key="1">
    <source>
        <dbReference type="Pfam" id="PF13392"/>
    </source>
</evidence>
<accession>A0ABX3GCB9</accession>
<protein>
    <recommendedName>
        <fullName evidence="1">HNH nuclease domain-containing protein</fullName>
    </recommendedName>
</protein>
<dbReference type="Gene3D" id="3.90.75.20">
    <property type="match status" value="1"/>
</dbReference>
<reference evidence="2 3" key="1">
    <citation type="submission" date="2016-01" db="EMBL/GenBank/DDBJ databases">
        <title>Streptomyces amritsarensis strain MTCC 11845 genome sequencing and assembly.</title>
        <authorList>
            <person name="Sharma D."/>
            <person name="Nair G.R."/>
            <person name="Kaur G."/>
            <person name="Manhas R.K."/>
            <person name="Mayilraj S."/>
        </authorList>
    </citation>
    <scope>NUCLEOTIDE SEQUENCE [LARGE SCALE GENOMIC DNA]</scope>
    <source>
        <strain evidence="2 3">MTCC 11845</strain>
    </source>
</reference>
<comment type="caution">
    <text evidence="2">The sequence shown here is derived from an EMBL/GenBank/DDBJ whole genome shotgun (WGS) entry which is preliminary data.</text>
</comment>
<evidence type="ECO:0000313" key="2">
    <source>
        <dbReference type="EMBL" id="OLZ72567.1"/>
    </source>
</evidence>
<dbReference type="InterPro" id="IPR003615">
    <property type="entry name" value="HNH_nuc"/>
</dbReference>
<dbReference type="SUPFAM" id="SSF54060">
    <property type="entry name" value="His-Me finger endonucleases"/>
    <property type="match status" value="1"/>
</dbReference>
<keyword evidence="3" id="KW-1185">Reference proteome</keyword>
<dbReference type="Proteomes" id="UP000187151">
    <property type="component" value="Unassembled WGS sequence"/>
</dbReference>
<gene>
    <name evidence="2" type="ORF">AVW11_04020</name>
</gene>
<dbReference type="EMBL" id="MQUR01000005">
    <property type="protein sequence ID" value="OLZ72567.1"/>
    <property type="molecule type" value="Genomic_DNA"/>
</dbReference>
<sequence length="143" mass="16581">MDGCEAAAHARTYCPAHWNRWRLYGDPLGSAPPRPQKTLDEVRQRLLRGDFSGGTEDPRGYRYHTLRRGQRYAEHRLVMEAHLGRELDKEENVHHKNGVRSDNRIENLELWTRSQPSGQRVTDKVAWARELLARYADLPPEAA</sequence>